<dbReference type="AlphaFoldDB" id="A0A2N3I6X6"/>
<evidence type="ECO:0000313" key="3">
    <source>
        <dbReference type="Proteomes" id="UP000233618"/>
    </source>
</evidence>
<sequence length="380" mass="43071">MNRMILRTLLVLLVVISCQWYAGAQKRKTLDTPNTVVYALPQTVLKLNVTAEKTILKRGPFAEYAKKYLNISDVVSADGVEWELKSIDVSSYGEVDPEEYHKITTSVDYEPSLISLTPTGLIRGFNLEKKMILKEEKESVFITDDKIDIEYGKFSIDPIIKYKEDTIFKVVETDTAFVKVPVLEKQALVKSLEEKAEEAAHQIFKLRKRRFKILTANYEVLPPDGKAYEIIIKELEKLENDYLSLFVGKRVGFQENFQFLYTPKNGENGGVIFRMSPQAGPVGVNDLGGKPIRVDFKNLEITRELAIIPTVGIVPQKQIFYRIPGMADVSISNGKEILFQNRMPIAQFGKIANMPAEVLLNENYSIEFFPDLGSIKNVSK</sequence>
<dbReference type="EMBL" id="MVDE01000017">
    <property type="protein sequence ID" value="PKQ66082.1"/>
    <property type="molecule type" value="Genomic_DNA"/>
</dbReference>
<evidence type="ECO:0000313" key="2">
    <source>
        <dbReference type="EMBL" id="PKQ66082.1"/>
    </source>
</evidence>
<keyword evidence="3" id="KW-1185">Reference proteome</keyword>
<accession>A0A2N3I6X6</accession>
<dbReference type="InterPro" id="IPR032265">
    <property type="entry name" value="DUF4831"/>
</dbReference>
<feature type="coiled-coil region" evidence="1">
    <location>
        <begin position="182"/>
        <end position="209"/>
    </location>
</feature>
<evidence type="ECO:0008006" key="4">
    <source>
        <dbReference type="Google" id="ProtNLM"/>
    </source>
</evidence>
<dbReference type="RefSeq" id="WP_101310090.1">
    <property type="nucleotide sequence ID" value="NZ_MVDE01000017.1"/>
</dbReference>
<dbReference type="PROSITE" id="PS51257">
    <property type="entry name" value="PROKAR_LIPOPROTEIN"/>
    <property type="match status" value="1"/>
</dbReference>
<gene>
    <name evidence="2" type="ORF">BZG01_12025</name>
</gene>
<reference evidence="2 3" key="1">
    <citation type="journal article" date="2017" name="Front. Microbiol.">
        <title>Labilibaculum manganireducens gen. nov., sp. nov. and Labilibaculum filiforme sp. nov., Novel Bacteroidetes Isolated from Subsurface Sediments of the Baltic Sea.</title>
        <authorList>
            <person name="Vandieken V."/>
            <person name="Marshall I.P."/>
            <person name="Niemann H."/>
            <person name="Engelen B."/>
            <person name="Cypionka H."/>
        </authorList>
    </citation>
    <scope>NUCLEOTIDE SEQUENCE [LARGE SCALE GENOMIC DNA]</scope>
    <source>
        <strain evidence="2 3">59.10-2M</strain>
    </source>
</reference>
<comment type="caution">
    <text evidence="2">The sequence shown here is derived from an EMBL/GenBank/DDBJ whole genome shotgun (WGS) entry which is preliminary data.</text>
</comment>
<evidence type="ECO:0000256" key="1">
    <source>
        <dbReference type="SAM" id="Coils"/>
    </source>
</evidence>
<protein>
    <recommendedName>
        <fullName evidence="4">DUF4831 domain-containing protein</fullName>
    </recommendedName>
</protein>
<organism evidence="2 3">
    <name type="scientific">Labilibaculum manganireducens</name>
    <dbReference type="NCBI Taxonomy" id="1940525"/>
    <lineage>
        <taxon>Bacteria</taxon>
        <taxon>Pseudomonadati</taxon>
        <taxon>Bacteroidota</taxon>
        <taxon>Bacteroidia</taxon>
        <taxon>Marinilabiliales</taxon>
        <taxon>Marinifilaceae</taxon>
        <taxon>Labilibaculum</taxon>
    </lineage>
</organism>
<dbReference type="Pfam" id="PF16115">
    <property type="entry name" value="DUF4831"/>
    <property type="match status" value="2"/>
</dbReference>
<proteinExistence type="predicted"/>
<keyword evidence="1" id="KW-0175">Coiled coil</keyword>
<dbReference type="Proteomes" id="UP000233618">
    <property type="component" value="Unassembled WGS sequence"/>
</dbReference>
<name>A0A2N3I6X6_9BACT</name>